<protein>
    <submittedName>
        <fullName evidence="1">Uncharacterized protein</fullName>
    </submittedName>
</protein>
<dbReference type="EMBL" id="CP053825">
    <property type="protein sequence ID" value="QKF79341.1"/>
    <property type="molecule type" value="Genomic_DNA"/>
</dbReference>
<name>A0A7L5HZN7_9BACT</name>
<dbReference type="RefSeq" id="WP_139424607.1">
    <property type="nucleotide sequence ID" value="NZ_CBCSFY010000003.1"/>
</dbReference>
<sequence>MFGFDLKGDIIPMIFKDLEQVSINHIFLNLYNALVECELKISYKYATRAYSIKNIFELKIQDMCKDKILKINKIKHFCPYSHRIIKAYKEGKLNSIKLENKIPRYTVAQLIQNIFLSSNFIIDSQVAFESFVYDKICKSNDKAKINIQDNIIIINDKMAVMPLFFENYKKDINVALNLIGKNSFEKFYIVYPRNKNFSQYKEIRYFSYENNKTLLKLVPYTINNQILRRC</sequence>
<reference evidence="1 2" key="1">
    <citation type="submission" date="2020-05" db="EMBL/GenBank/DDBJ databases">
        <title>Complete genome sequencing of Campylobacter and Arcobacter type strains.</title>
        <authorList>
            <person name="Miller W.G."/>
            <person name="Yee E."/>
        </authorList>
    </citation>
    <scope>NUCLEOTIDE SEQUENCE [LARGE SCALE GENOMIC DNA]</scope>
    <source>
        <strain evidence="1 2">CCUG 73571</strain>
    </source>
</reference>
<gene>
    <name evidence="1" type="ORF">CARM_0388</name>
</gene>
<evidence type="ECO:0000313" key="1">
    <source>
        <dbReference type="EMBL" id="QKF79341.1"/>
    </source>
</evidence>
<organism evidence="1 2">
    <name type="scientific">Campylobacter armoricus</name>
    <dbReference type="NCBI Taxonomy" id="2505970"/>
    <lineage>
        <taxon>Bacteria</taxon>
        <taxon>Pseudomonadati</taxon>
        <taxon>Campylobacterota</taxon>
        <taxon>Epsilonproteobacteria</taxon>
        <taxon>Campylobacterales</taxon>
        <taxon>Campylobacteraceae</taxon>
        <taxon>Campylobacter</taxon>
    </lineage>
</organism>
<dbReference type="KEGG" id="carm:CARM_0388"/>
<accession>A0A7L5HZN7</accession>
<dbReference type="GeneID" id="56586122"/>
<evidence type="ECO:0000313" key="2">
    <source>
        <dbReference type="Proteomes" id="UP000509246"/>
    </source>
</evidence>
<keyword evidence="2" id="KW-1185">Reference proteome</keyword>
<dbReference type="Proteomes" id="UP000509246">
    <property type="component" value="Chromosome"/>
</dbReference>
<dbReference type="AlphaFoldDB" id="A0A7L5HZN7"/>
<proteinExistence type="predicted"/>